<protein>
    <submittedName>
        <fullName evidence="1">Uncharacterized protein</fullName>
    </submittedName>
</protein>
<gene>
    <name evidence="1" type="ORF">NATE_263</name>
</gene>
<reference evidence="1" key="1">
    <citation type="submission" date="2021-10" db="EMBL/GenBank/DDBJ databases">
        <authorList>
            <person name="Lavering E.D."/>
            <person name="James R."/>
            <person name="Fairholm J.D."/>
            <person name="Ogilvie B.H."/>
            <person name="Thurgood T.L."/>
            <person name="Robison R.A."/>
            <person name="Grose J.H."/>
        </authorList>
    </citation>
    <scope>NUCLEOTIDE SEQUENCE</scope>
</reference>
<accession>A0AAE8YV12</accession>
<proteinExistence type="predicted"/>
<evidence type="ECO:0000313" key="2">
    <source>
        <dbReference type="Proteomes" id="UP000827544"/>
    </source>
</evidence>
<evidence type="ECO:0000313" key="1">
    <source>
        <dbReference type="EMBL" id="UGO51097.1"/>
    </source>
</evidence>
<dbReference type="EMBL" id="OK499992">
    <property type="protein sequence ID" value="UGO51097.1"/>
    <property type="molecule type" value="Genomic_DNA"/>
</dbReference>
<dbReference type="Proteomes" id="UP000827544">
    <property type="component" value="Segment"/>
</dbReference>
<organism evidence="1 2">
    <name type="scientific">Bacillus phage vB_BanS_Nate</name>
    <dbReference type="NCBI Taxonomy" id="2894788"/>
    <lineage>
        <taxon>Viruses</taxon>
        <taxon>Duplodnaviria</taxon>
        <taxon>Heunggongvirae</taxon>
        <taxon>Uroviricota</taxon>
        <taxon>Caudoviricetes</taxon>
        <taxon>Joanripponvirinae</taxon>
        <taxon>Natevirus</taxon>
        <taxon>Natevirus nate</taxon>
    </lineage>
</organism>
<keyword evidence="2" id="KW-1185">Reference proteome</keyword>
<sequence>MKRLGSVAIDIKKREREFEHLTLSDEDVVKYLILYRSKVDVSHGANTNIEVSQAGDMFDFNQEIITLYASLDKTIEQCNFKDKQLKLLELIFEGHTLQDVCKLKIGYKSSATYDLFDRMVKRIVTMNNDLWHYTTGKNGYIVKK</sequence>
<name>A0AAE8YV12_9CAUD</name>